<dbReference type="InterPro" id="IPR004358">
    <property type="entry name" value="Sig_transdc_His_kin-like_C"/>
</dbReference>
<dbReference type="SMART" id="SM00388">
    <property type="entry name" value="HisKA"/>
    <property type="match status" value="1"/>
</dbReference>
<keyword evidence="8" id="KW-0902">Two-component regulatory system</keyword>
<keyword evidence="5 9" id="KW-0597">Phosphoprotein</keyword>
<dbReference type="CDD" id="cd00082">
    <property type="entry name" value="HisKA"/>
    <property type="match status" value="1"/>
</dbReference>
<dbReference type="InterPro" id="IPR036097">
    <property type="entry name" value="HisK_dim/P_sf"/>
</dbReference>
<dbReference type="SUPFAM" id="SSF47384">
    <property type="entry name" value="Homodimeric domain of signal transducing histidine kinase"/>
    <property type="match status" value="1"/>
</dbReference>
<dbReference type="GO" id="GO:0005886">
    <property type="term" value="C:plasma membrane"/>
    <property type="evidence" value="ECO:0007669"/>
    <property type="project" value="UniProtKB-SubCell"/>
</dbReference>
<dbReference type="CDD" id="cd16922">
    <property type="entry name" value="HATPase_EvgS-ArcB-TorS-like"/>
    <property type="match status" value="1"/>
</dbReference>
<sequence>MFFFTTRRLRLAILAPFTLILLVVVGLFIGSSYIREEKLLTSSFETTLKQVESQYKQSIESDVHLMHVALHSILENNDIRARFVEKDFQTLFQLSQPIFKRLRKNHQITHFYFITPDRKTFLRVHQKDRHSDTIDRLTLLNSEKTGGFSHGLELGKFGTFTLRAVMPWYQNGTLIGYVEIGEEIDHITRDIAQRYDLGLIATIKKEILNKFDWQVGQNFVDYTVSWDDFDDLVIVGKQNVELNRPVKEFIRTTHSNVQTSQARHFTGQNSELLMQVLPLKDYGQNKVGQLFVMQDITAETAEFSESIKQTTIASLLGGAVVFIIYFVILGRAQSDIRGYTNNLAKAKSNAEVANKAKSEFLASMSHELRTPMTGILGFAELILKDDIPDEAKDKIIKIRSSGSSLLNLLNDILDMSKLEAGKMEVEQIDFNLHQLVGDIVGMFEKTRSTDTPLDSELTFDKAIPKAITSDPTKLKQILTNLLGNAYKFTREGKVSIACENISPDNNKPYVKFTITDSGIGMNEETLDCLFNEFTQADASISRKFEGTGLGLAISKHLIELLGGEITAHSQLGKGSTFTFTLPYEKAKETALPEQKANATAKDYKAQKSLKILLAEDNRVNQLLIKNFLAAYGHEVSVADNGAKAVEAYEQEEFDIILMDVRMPEMDGIEATQIIRQMPAPKNDICILAVTADAMKDNVETYLQAGMNSVVIKPLNWVELITEINHQLDEEIHVLKEPA</sequence>
<feature type="domain" description="Response regulatory" evidence="13">
    <location>
        <begin position="610"/>
        <end position="727"/>
    </location>
</feature>
<keyword evidence="4" id="KW-1003">Cell membrane</keyword>
<dbReference type="InterPro" id="IPR011006">
    <property type="entry name" value="CheY-like_superfamily"/>
</dbReference>
<evidence type="ECO:0000256" key="8">
    <source>
        <dbReference type="ARBA" id="ARBA00023012"/>
    </source>
</evidence>
<protein>
    <recommendedName>
        <fullName evidence="3">histidine kinase</fullName>
        <ecNumber evidence="3">2.7.13.3</ecNumber>
    </recommendedName>
</protein>
<dbReference type="EC" id="2.7.13.3" evidence="3"/>
<keyword evidence="6 11" id="KW-0812">Transmembrane</keyword>
<dbReference type="EMBL" id="FLYE01000001">
    <property type="protein sequence ID" value="SCA55256.1"/>
    <property type="molecule type" value="Genomic_DNA"/>
</dbReference>
<name>A0A1C3RDA0_9PROT</name>
<dbReference type="InterPro" id="IPR005467">
    <property type="entry name" value="His_kinase_dom"/>
</dbReference>
<evidence type="ECO:0000256" key="5">
    <source>
        <dbReference type="ARBA" id="ARBA00022553"/>
    </source>
</evidence>
<dbReference type="PANTHER" id="PTHR45339">
    <property type="entry name" value="HYBRID SIGNAL TRANSDUCTION HISTIDINE KINASE J"/>
    <property type="match status" value="1"/>
</dbReference>
<dbReference type="PRINTS" id="PR00344">
    <property type="entry name" value="BCTRLSENSOR"/>
</dbReference>
<dbReference type="Gene3D" id="3.40.50.2300">
    <property type="match status" value="1"/>
</dbReference>
<organism evidence="14 15">
    <name type="scientific">Candidatus Terasakiella magnetica</name>
    <dbReference type="NCBI Taxonomy" id="1867952"/>
    <lineage>
        <taxon>Bacteria</taxon>
        <taxon>Pseudomonadati</taxon>
        <taxon>Pseudomonadota</taxon>
        <taxon>Alphaproteobacteria</taxon>
        <taxon>Rhodospirillales</taxon>
        <taxon>Terasakiellaceae</taxon>
        <taxon>Terasakiella</taxon>
    </lineage>
</organism>
<dbReference type="SUPFAM" id="SSF103190">
    <property type="entry name" value="Sensory domain-like"/>
    <property type="match status" value="1"/>
</dbReference>
<dbReference type="InterPro" id="IPR003594">
    <property type="entry name" value="HATPase_dom"/>
</dbReference>
<dbReference type="Pfam" id="PF14827">
    <property type="entry name" value="dCache_3"/>
    <property type="match status" value="1"/>
</dbReference>
<dbReference type="Gene3D" id="3.30.565.10">
    <property type="entry name" value="Histidine kinase-like ATPase, C-terminal domain"/>
    <property type="match status" value="1"/>
</dbReference>
<evidence type="ECO:0000256" key="6">
    <source>
        <dbReference type="ARBA" id="ARBA00022692"/>
    </source>
</evidence>
<dbReference type="SUPFAM" id="SSF52172">
    <property type="entry name" value="CheY-like"/>
    <property type="match status" value="1"/>
</dbReference>
<keyword evidence="7 11" id="KW-1133">Transmembrane helix</keyword>
<keyword evidence="14" id="KW-0418">Kinase</keyword>
<dbReference type="Pfam" id="PF00512">
    <property type="entry name" value="HisKA"/>
    <property type="match status" value="1"/>
</dbReference>
<feature type="modified residue" description="4-aspartylphosphate" evidence="9">
    <location>
        <position position="659"/>
    </location>
</feature>
<dbReference type="RefSeq" id="WP_069185946.1">
    <property type="nucleotide sequence ID" value="NZ_FLYE01000001.1"/>
</dbReference>
<dbReference type="FunFam" id="3.30.565.10:FF:000010">
    <property type="entry name" value="Sensor histidine kinase RcsC"/>
    <property type="match status" value="1"/>
</dbReference>
<dbReference type="SUPFAM" id="SSF55874">
    <property type="entry name" value="ATPase domain of HSP90 chaperone/DNA topoisomerase II/histidine kinase"/>
    <property type="match status" value="1"/>
</dbReference>
<dbReference type="Proteomes" id="UP000231658">
    <property type="component" value="Unassembled WGS sequence"/>
</dbReference>
<dbReference type="InterPro" id="IPR036890">
    <property type="entry name" value="HATPase_C_sf"/>
</dbReference>
<evidence type="ECO:0000256" key="4">
    <source>
        <dbReference type="ARBA" id="ARBA00022475"/>
    </source>
</evidence>
<keyword evidence="15" id="KW-1185">Reference proteome</keyword>
<accession>A0A1C3RDA0</accession>
<dbReference type="SMART" id="SM00387">
    <property type="entry name" value="HATPase_c"/>
    <property type="match status" value="1"/>
</dbReference>
<evidence type="ECO:0000256" key="10">
    <source>
        <dbReference type="SAM" id="Coils"/>
    </source>
</evidence>
<feature type="coiled-coil region" evidence="10">
    <location>
        <begin position="329"/>
        <end position="356"/>
    </location>
</feature>
<dbReference type="Gene3D" id="1.10.287.130">
    <property type="match status" value="1"/>
</dbReference>
<evidence type="ECO:0000256" key="7">
    <source>
        <dbReference type="ARBA" id="ARBA00022989"/>
    </source>
</evidence>
<keyword evidence="10" id="KW-0175">Coiled coil</keyword>
<dbReference type="SMART" id="SM00448">
    <property type="entry name" value="REC"/>
    <property type="match status" value="1"/>
</dbReference>
<keyword evidence="11" id="KW-0472">Membrane</keyword>
<dbReference type="Pfam" id="PF02518">
    <property type="entry name" value="HATPase_c"/>
    <property type="match status" value="1"/>
</dbReference>
<dbReference type="STRING" id="1867952.MTBPR1_10503"/>
<evidence type="ECO:0000313" key="15">
    <source>
        <dbReference type="Proteomes" id="UP000231658"/>
    </source>
</evidence>
<dbReference type="Pfam" id="PF00072">
    <property type="entry name" value="Response_reg"/>
    <property type="match status" value="1"/>
</dbReference>
<dbReference type="PROSITE" id="PS50110">
    <property type="entry name" value="RESPONSE_REGULATORY"/>
    <property type="match status" value="1"/>
</dbReference>
<evidence type="ECO:0000256" key="3">
    <source>
        <dbReference type="ARBA" id="ARBA00012438"/>
    </source>
</evidence>
<evidence type="ECO:0000259" key="12">
    <source>
        <dbReference type="PROSITE" id="PS50109"/>
    </source>
</evidence>
<evidence type="ECO:0000313" key="14">
    <source>
        <dbReference type="EMBL" id="SCA55256.1"/>
    </source>
</evidence>
<dbReference type="GO" id="GO:0000155">
    <property type="term" value="F:phosphorelay sensor kinase activity"/>
    <property type="evidence" value="ECO:0007669"/>
    <property type="project" value="InterPro"/>
</dbReference>
<evidence type="ECO:0000256" key="9">
    <source>
        <dbReference type="PROSITE-ProRule" id="PRU00169"/>
    </source>
</evidence>
<comment type="catalytic activity">
    <reaction evidence="1">
        <text>ATP + protein L-histidine = ADP + protein N-phospho-L-histidine.</text>
        <dbReference type="EC" id="2.7.13.3"/>
    </reaction>
</comment>
<feature type="domain" description="Histidine kinase" evidence="12">
    <location>
        <begin position="363"/>
        <end position="585"/>
    </location>
</feature>
<evidence type="ECO:0000259" key="13">
    <source>
        <dbReference type="PROSITE" id="PS50110"/>
    </source>
</evidence>
<reference evidence="14 15" key="1">
    <citation type="submission" date="2016-07" db="EMBL/GenBank/DDBJ databases">
        <authorList>
            <person name="Lefevre C.T."/>
        </authorList>
    </citation>
    <scope>NUCLEOTIDE SEQUENCE [LARGE SCALE GENOMIC DNA]</scope>
    <source>
        <strain evidence="14">PR1</strain>
    </source>
</reference>
<dbReference type="AlphaFoldDB" id="A0A1C3RDA0"/>
<gene>
    <name evidence="14" type="ORF">MTBPR1_10503</name>
</gene>
<dbReference type="InterPro" id="IPR003661">
    <property type="entry name" value="HisK_dim/P_dom"/>
</dbReference>
<dbReference type="InterPro" id="IPR029151">
    <property type="entry name" value="Sensor-like_sf"/>
</dbReference>
<proteinExistence type="predicted"/>
<dbReference type="PROSITE" id="PS50109">
    <property type="entry name" value="HIS_KIN"/>
    <property type="match status" value="1"/>
</dbReference>
<dbReference type="PANTHER" id="PTHR45339:SF1">
    <property type="entry name" value="HYBRID SIGNAL TRANSDUCTION HISTIDINE KINASE J"/>
    <property type="match status" value="1"/>
</dbReference>
<dbReference type="CDD" id="cd17546">
    <property type="entry name" value="REC_hyHK_CKI1_RcsC-like"/>
    <property type="match status" value="1"/>
</dbReference>
<evidence type="ECO:0000256" key="2">
    <source>
        <dbReference type="ARBA" id="ARBA00004651"/>
    </source>
</evidence>
<evidence type="ECO:0000256" key="1">
    <source>
        <dbReference type="ARBA" id="ARBA00000085"/>
    </source>
</evidence>
<feature type="transmembrane region" description="Helical" evidence="11">
    <location>
        <begin position="12"/>
        <end position="34"/>
    </location>
</feature>
<dbReference type="InterPro" id="IPR001789">
    <property type="entry name" value="Sig_transdc_resp-reg_receiver"/>
</dbReference>
<keyword evidence="14" id="KW-0808">Transferase</keyword>
<comment type="subcellular location">
    <subcellularLocation>
        <location evidence="2">Cell membrane</location>
        <topology evidence="2">Multi-pass membrane protein</topology>
    </subcellularLocation>
</comment>
<dbReference type="InterPro" id="IPR029150">
    <property type="entry name" value="dCache_3"/>
</dbReference>
<evidence type="ECO:0000256" key="11">
    <source>
        <dbReference type="SAM" id="Phobius"/>
    </source>
</evidence>